<feature type="domain" description="N-acetyltransferase" evidence="1">
    <location>
        <begin position="43"/>
        <end position="196"/>
    </location>
</feature>
<keyword evidence="3" id="KW-1185">Reference proteome</keyword>
<dbReference type="InterPro" id="IPR016181">
    <property type="entry name" value="Acyl_CoA_acyltransferase"/>
</dbReference>
<dbReference type="EC" id="2.3.1.-" evidence="2"/>
<dbReference type="PROSITE" id="PS51186">
    <property type="entry name" value="GNAT"/>
    <property type="match status" value="1"/>
</dbReference>
<dbReference type="InterPro" id="IPR000182">
    <property type="entry name" value="GNAT_dom"/>
</dbReference>
<dbReference type="RefSeq" id="WP_245630835.1">
    <property type="nucleotide sequence ID" value="NZ_CZQA01000001.1"/>
</dbReference>
<dbReference type="CDD" id="cd04301">
    <property type="entry name" value="NAT_SF"/>
    <property type="match status" value="1"/>
</dbReference>
<accession>A0A0S4L584</accession>
<dbReference type="EMBL" id="CZQA01000001">
    <property type="protein sequence ID" value="CUS32677.1"/>
    <property type="molecule type" value="Genomic_DNA"/>
</dbReference>
<keyword evidence="2" id="KW-0808">Transferase</keyword>
<reference evidence="2 3" key="1">
    <citation type="submission" date="2015-10" db="EMBL/GenBank/DDBJ databases">
        <authorList>
            <person name="Gilbert D.G."/>
        </authorList>
    </citation>
    <scope>NUCLEOTIDE SEQUENCE [LARGE SCALE GENOMIC DNA]</scope>
    <source>
        <strain evidence="2">COMA1</strain>
    </source>
</reference>
<sequence>MLNDLTVSEWNTGRDNLLISSSDSSLTGHKTNSSVTREAPMTIHIACAEIQDVEIIATMVGELLNEIMAAVQDKAFGFDHARTVDRAESWMTKGLYMVLLARVDDQPIGFLALYESYALYTEGVYGTIPEFYVRSAYRSQGIGSALLTEAKAIGQQRGWKRLEVTTPPLPQFDRSLSFYQRNGFTISGGRKLKLNL</sequence>
<dbReference type="Proteomes" id="UP000199032">
    <property type="component" value="Unassembled WGS sequence"/>
</dbReference>
<protein>
    <submittedName>
        <fullName evidence="2">Acetyltransferase, GNAT family (Modular protein)</fullName>
        <ecNumber evidence="2">2.3.1.-</ecNumber>
    </submittedName>
</protein>
<dbReference type="AlphaFoldDB" id="A0A0S4L584"/>
<dbReference type="Gene3D" id="3.40.630.30">
    <property type="match status" value="1"/>
</dbReference>
<evidence type="ECO:0000259" key="1">
    <source>
        <dbReference type="PROSITE" id="PS51186"/>
    </source>
</evidence>
<gene>
    <name evidence="2" type="ORF">COMA1_10759</name>
</gene>
<evidence type="ECO:0000313" key="3">
    <source>
        <dbReference type="Proteomes" id="UP000199032"/>
    </source>
</evidence>
<evidence type="ECO:0000313" key="2">
    <source>
        <dbReference type="EMBL" id="CUS32677.1"/>
    </source>
</evidence>
<organism evidence="2 3">
    <name type="scientific">Candidatus Nitrospira nitrosa</name>
    <dbReference type="NCBI Taxonomy" id="1742972"/>
    <lineage>
        <taxon>Bacteria</taxon>
        <taxon>Pseudomonadati</taxon>
        <taxon>Nitrospirota</taxon>
        <taxon>Nitrospiria</taxon>
        <taxon>Nitrospirales</taxon>
        <taxon>Nitrospiraceae</taxon>
        <taxon>Nitrospira</taxon>
    </lineage>
</organism>
<dbReference type="SUPFAM" id="SSF55729">
    <property type="entry name" value="Acyl-CoA N-acyltransferases (Nat)"/>
    <property type="match status" value="1"/>
</dbReference>
<dbReference type="Pfam" id="PF00583">
    <property type="entry name" value="Acetyltransf_1"/>
    <property type="match status" value="1"/>
</dbReference>
<dbReference type="GO" id="GO:0016747">
    <property type="term" value="F:acyltransferase activity, transferring groups other than amino-acyl groups"/>
    <property type="evidence" value="ECO:0007669"/>
    <property type="project" value="InterPro"/>
</dbReference>
<dbReference type="STRING" id="1742972.COMA1_10759"/>
<name>A0A0S4L584_9BACT</name>
<proteinExistence type="predicted"/>
<keyword evidence="2" id="KW-0012">Acyltransferase</keyword>